<dbReference type="KEGG" id="gtt:GUITHDRAFT_159319"/>
<dbReference type="Proteomes" id="UP000011087">
    <property type="component" value="Unassembled WGS sequence"/>
</dbReference>
<dbReference type="STRING" id="905079.L1JTF9"/>
<reference evidence="14" key="3">
    <citation type="submission" date="2015-06" db="UniProtKB">
        <authorList>
            <consortium name="EnsemblProtists"/>
        </authorList>
    </citation>
    <scope>IDENTIFICATION</scope>
</reference>
<dbReference type="InterPro" id="IPR035979">
    <property type="entry name" value="RBD_domain_sf"/>
</dbReference>
<evidence type="ECO:0000256" key="11">
    <source>
        <dbReference type="SAM" id="MobiDB-lite"/>
    </source>
</evidence>
<dbReference type="InterPro" id="IPR012677">
    <property type="entry name" value="Nucleotide-bd_a/b_plait_sf"/>
</dbReference>
<keyword evidence="3" id="KW-0507">mRNA processing</keyword>
<feature type="domain" description="RRM" evidence="12">
    <location>
        <begin position="162"/>
        <end position="236"/>
    </location>
</feature>
<evidence type="ECO:0000256" key="7">
    <source>
        <dbReference type="ARBA" id="ARBA00023187"/>
    </source>
</evidence>
<evidence type="ECO:0000313" key="14">
    <source>
        <dbReference type="EnsemblProtists" id="EKX51485"/>
    </source>
</evidence>
<keyword evidence="15" id="KW-1185">Reference proteome</keyword>
<dbReference type="GO" id="GO:0030532">
    <property type="term" value="C:small nuclear ribonucleoprotein complex"/>
    <property type="evidence" value="ECO:0007669"/>
    <property type="project" value="UniProtKB-ARBA"/>
</dbReference>
<dbReference type="OrthoDB" id="277802at2759"/>
<dbReference type="Pfam" id="PF00076">
    <property type="entry name" value="RRM_1"/>
    <property type="match status" value="2"/>
</dbReference>
<dbReference type="GO" id="GO:0008380">
    <property type="term" value="P:RNA splicing"/>
    <property type="evidence" value="ECO:0007669"/>
    <property type="project" value="UniProtKB-KW"/>
</dbReference>
<dbReference type="EnsemblProtists" id="EKX51485">
    <property type="protein sequence ID" value="EKX51485"/>
    <property type="gene ID" value="GUITHDRAFT_159319"/>
</dbReference>
<sequence length="237" mass="26340">MAARVGAPAPAPTARPGITLPNQTLYINNLNDKISKQVLRSELYVLCSQFGGVLDVVALKTGKMRGQAFVVFQQLTAASVALQKLQGFEFYGKPMRTAFCRTKSDVIAKEDGTFVPKQKRKTESHVPAYKQPNKKQMVESQAEAQPEGDQDMQEETNQPINKILFLERLPDEINVEMLQTLFKQFPGLAEVRMVPGKTGIAFVEFESDAQAATARDTLQGFKLTPTNTLRITYAKKN</sequence>
<keyword evidence="9" id="KW-0687">Ribonucleoprotein</keyword>
<proteinExistence type="inferred from homology"/>
<dbReference type="OMA" id="VRMIPTK"/>
<keyword evidence="4" id="KW-0747">Spliceosome</keyword>
<dbReference type="GO" id="GO:0006397">
    <property type="term" value="P:mRNA processing"/>
    <property type="evidence" value="ECO:0007669"/>
    <property type="project" value="UniProtKB-KW"/>
</dbReference>
<evidence type="ECO:0000256" key="6">
    <source>
        <dbReference type="ARBA" id="ARBA00022884"/>
    </source>
</evidence>
<feature type="domain" description="RRM" evidence="12">
    <location>
        <begin position="23"/>
        <end position="102"/>
    </location>
</feature>
<dbReference type="Gene3D" id="3.30.70.330">
    <property type="match status" value="2"/>
</dbReference>
<dbReference type="GeneID" id="17308200"/>
<dbReference type="PANTHER" id="PTHR10501">
    <property type="entry name" value="U1 SMALL NUCLEAR RIBONUCLEOPROTEIN A/U2 SMALL NUCLEAR RIBONUCLEOPROTEIN B"/>
    <property type="match status" value="1"/>
</dbReference>
<evidence type="ECO:0000256" key="1">
    <source>
        <dbReference type="ARBA" id="ARBA00004123"/>
    </source>
</evidence>
<protein>
    <recommendedName>
        <fullName evidence="12">RRM domain-containing protein</fullName>
    </recommendedName>
</protein>
<dbReference type="FunFam" id="3.30.70.330:FF:000039">
    <property type="entry name" value="U1 small nuclear ribonucleoprotein A"/>
    <property type="match status" value="1"/>
</dbReference>
<organism evidence="13">
    <name type="scientific">Guillardia theta (strain CCMP2712)</name>
    <name type="common">Cryptophyte</name>
    <dbReference type="NCBI Taxonomy" id="905079"/>
    <lineage>
        <taxon>Eukaryota</taxon>
        <taxon>Cryptophyceae</taxon>
        <taxon>Pyrenomonadales</taxon>
        <taxon>Geminigeraceae</taxon>
        <taxon>Guillardia</taxon>
    </lineage>
</organism>
<comment type="similarity">
    <text evidence="2">Belongs to the RRM U1 A/B'' family.</text>
</comment>
<evidence type="ECO:0000256" key="5">
    <source>
        <dbReference type="ARBA" id="ARBA00022737"/>
    </source>
</evidence>
<evidence type="ECO:0000256" key="10">
    <source>
        <dbReference type="PROSITE-ProRule" id="PRU00176"/>
    </source>
</evidence>
<dbReference type="SUPFAM" id="SSF54928">
    <property type="entry name" value="RNA-binding domain, RBD"/>
    <property type="match status" value="1"/>
</dbReference>
<gene>
    <name evidence="13" type="ORF">GUITHDRAFT_159319</name>
</gene>
<keyword evidence="5" id="KW-0677">Repeat</keyword>
<keyword evidence="7" id="KW-0508">mRNA splicing</keyword>
<dbReference type="PROSITE" id="PS50102">
    <property type="entry name" value="RRM"/>
    <property type="match status" value="2"/>
</dbReference>
<evidence type="ECO:0000256" key="2">
    <source>
        <dbReference type="ARBA" id="ARBA00007243"/>
    </source>
</evidence>
<dbReference type="HOGENOM" id="CLU_041869_1_1_1"/>
<feature type="region of interest" description="Disordered" evidence="11">
    <location>
        <begin position="117"/>
        <end position="155"/>
    </location>
</feature>
<dbReference type="GO" id="GO:0005681">
    <property type="term" value="C:spliceosomal complex"/>
    <property type="evidence" value="ECO:0007669"/>
    <property type="project" value="UniProtKB-KW"/>
</dbReference>
<dbReference type="GO" id="GO:0003723">
    <property type="term" value="F:RNA binding"/>
    <property type="evidence" value="ECO:0007669"/>
    <property type="project" value="UniProtKB-UniRule"/>
</dbReference>
<comment type="subcellular location">
    <subcellularLocation>
        <location evidence="1">Nucleus</location>
    </subcellularLocation>
</comment>
<dbReference type="RefSeq" id="XP_005838465.1">
    <property type="nucleotide sequence ID" value="XM_005838408.1"/>
</dbReference>
<evidence type="ECO:0000256" key="9">
    <source>
        <dbReference type="ARBA" id="ARBA00023274"/>
    </source>
</evidence>
<dbReference type="PaxDb" id="55529-EKX51485"/>
<dbReference type="EMBL" id="JH992975">
    <property type="protein sequence ID" value="EKX51485.1"/>
    <property type="molecule type" value="Genomic_DNA"/>
</dbReference>
<dbReference type="FunFam" id="3.30.70.330:FF:000029">
    <property type="entry name" value="U2 small nuclear ribonucleoprotein B"/>
    <property type="match status" value="1"/>
</dbReference>
<evidence type="ECO:0000256" key="3">
    <source>
        <dbReference type="ARBA" id="ARBA00022664"/>
    </source>
</evidence>
<keyword evidence="8" id="KW-0539">Nucleus</keyword>
<dbReference type="SMART" id="SM00360">
    <property type="entry name" value="RRM"/>
    <property type="match status" value="2"/>
</dbReference>
<evidence type="ECO:0000313" key="13">
    <source>
        <dbReference type="EMBL" id="EKX51485.1"/>
    </source>
</evidence>
<evidence type="ECO:0000256" key="8">
    <source>
        <dbReference type="ARBA" id="ARBA00023242"/>
    </source>
</evidence>
<dbReference type="InterPro" id="IPR000504">
    <property type="entry name" value="RRM_dom"/>
</dbReference>
<dbReference type="eggNOG" id="KOG4206">
    <property type="taxonomic scope" value="Eukaryota"/>
</dbReference>
<evidence type="ECO:0000256" key="4">
    <source>
        <dbReference type="ARBA" id="ARBA00022728"/>
    </source>
</evidence>
<reference evidence="15" key="2">
    <citation type="submission" date="2012-11" db="EMBL/GenBank/DDBJ databases">
        <authorList>
            <person name="Kuo A."/>
            <person name="Curtis B.A."/>
            <person name="Tanifuji G."/>
            <person name="Burki F."/>
            <person name="Gruber A."/>
            <person name="Irimia M."/>
            <person name="Maruyama S."/>
            <person name="Arias M.C."/>
            <person name="Ball S.G."/>
            <person name="Gile G.H."/>
            <person name="Hirakawa Y."/>
            <person name="Hopkins J.F."/>
            <person name="Rensing S.A."/>
            <person name="Schmutz J."/>
            <person name="Symeonidi A."/>
            <person name="Elias M."/>
            <person name="Eveleigh R.J."/>
            <person name="Herman E.K."/>
            <person name="Klute M.J."/>
            <person name="Nakayama T."/>
            <person name="Obornik M."/>
            <person name="Reyes-Prieto A."/>
            <person name="Armbrust E.V."/>
            <person name="Aves S.J."/>
            <person name="Beiko R.G."/>
            <person name="Coutinho P."/>
            <person name="Dacks J.B."/>
            <person name="Durnford D.G."/>
            <person name="Fast N.M."/>
            <person name="Green B.R."/>
            <person name="Grisdale C."/>
            <person name="Hempe F."/>
            <person name="Henrissat B."/>
            <person name="Hoppner M.P."/>
            <person name="Ishida K.-I."/>
            <person name="Kim E."/>
            <person name="Koreny L."/>
            <person name="Kroth P.G."/>
            <person name="Liu Y."/>
            <person name="Malik S.-B."/>
            <person name="Maier U.G."/>
            <person name="McRose D."/>
            <person name="Mock T."/>
            <person name="Neilson J.A."/>
            <person name="Onodera N.T."/>
            <person name="Poole A.M."/>
            <person name="Pritham E.J."/>
            <person name="Richards T.A."/>
            <person name="Rocap G."/>
            <person name="Roy S.W."/>
            <person name="Sarai C."/>
            <person name="Schaack S."/>
            <person name="Shirato S."/>
            <person name="Slamovits C.H."/>
            <person name="Spencer D.F."/>
            <person name="Suzuki S."/>
            <person name="Worden A.Z."/>
            <person name="Zauner S."/>
            <person name="Barry K."/>
            <person name="Bell C."/>
            <person name="Bharti A.K."/>
            <person name="Crow J.A."/>
            <person name="Grimwood J."/>
            <person name="Kramer R."/>
            <person name="Lindquist E."/>
            <person name="Lucas S."/>
            <person name="Salamov A."/>
            <person name="McFadden G.I."/>
            <person name="Lane C.E."/>
            <person name="Keeling P.J."/>
            <person name="Gray M.W."/>
            <person name="Grigoriev I.V."/>
            <person name="Archibald J.M."/>
        </authorList>
    </citation>
    <scope>NUCLEOTIDE SEQUENCE</scope>
    <source>
        <strain evidence="15">CCMP2712</strain>
    </source>
</reference>
<name>L1JTF9_GUITC</name>
<dbReference type="CDD" id="cd12246">
    <property type="entry name" value="RRM1_U1A_like"/>
    <property type="match status" value="1"/>
</dbReference>
<accession>L1JTF9</accession>
<evidence type="ECO:0000313" key="15">
    <source>
        <dbReference type="Proteomes" id="UP000011087"/>
    </source>
</evidence>
<dbReference type="AlphaFoldDB" id="L1JTF9"/>
<evidence type="ECO:0000259" key="12">
    <source>
        <dbReference type="PROSITE" id="PS50102"/>
    </source>
</evidence>
<reference evidence="13 15" key="1">
    <citation type="journal article" date="2012" name="Nature">
        <title>Algal genomes reveal evolutionary mosaicism and the fate of nucleomorphs.</title>
        <authorList>
            <consortium name="DOE Joint Genome Institute"/>
            <person name="Curtis B.A."/>
            <person name="Tanifuji G."/>
            <person name="Burki F."/>
            <person name="Gruber A."/>
            <person name="Irimia M."/>
            <person name="Maruyama S."/>
            <person name="Arias M.C."/>
            <person name="Ball S.G."/>
            <person name="Gile G.H."/>
            <person name="Hirakawa Y."/>
            <person name="Hopkins J.F."/>
            <person name="Kuo A."/>
            <person name="Rensing S.A."/>
            <person name="Schmutz J."/>
            <person name="Symeonidi A."/>
            <person name="Elias M."/>
            <person name="Eveleigh R.J."/>
            <person name="Herman E.K."/>
            <person name="Klute M.J."/>
            <person name="Nakayama T."/>
            <person name="Obornik M."/>
            <person name="Reyes-Prieto A."/>
            <person name="Armbrust E.V."/>
            <person name="Aves S.J."/>
            <person name="Beiko R.G."/>
            <person name="Coutinho P."/>
            <person name="Dacks J.B."/>
            <person name="Durnford D.G."/>
            <person name="Fast N.M."/>
            <person name="Green B.R."/>
            <person name="Grisdale C.J."/>
            <person name="Hempel F."/>
            <person name="Henrissat B."/>
            <person name="Hoppner M.P."/>
            <person name="Ishida K."/>
            <person name="Kim E."/>
            <person name="Koreny L."/>
            <person name="Kroth P.G."/>
            <person name="Liu Y."/>
            <person name="Malik S.B."/>
            <person name="Maier U.G."/>
            <person name="McRose D."/>
            <person name="Mock T."/>
            <person name="Neilson J.A."/>
            <person name="Onodera N.T."/>
            <person name="Poole A.M."/>
            <person name="Pritham E.J."/>
            <person name="Richards T.A."/>
            <person name="Rocap G."/>
            <person name="Roy S.W."/>
            <person name="Sarai C."/>
            <person name="Schaack S."/>
            <person name="Shirato S."/>
            <person name="Slamovits C.H."/>
            <person name="Spencer D.F."/>
            <person name="Suzuki S."/>
            <person name="Worden A.Z."/>
            <person name="Zauner S."/>
            <person name="Barry K."/>
            <person name="Bell C."/>
            <person name="Bharti A.K."/>
            <person name="Crow J.A."/>
            <person name="Grimwood J."/>
            <person name="Kramer R."/>
            <person name="Lindquist E."/>
            <person name="Lucas S."/>
            <person name="Salamov A."/>
            <person name="McFadden G.I."/>
            <person name="Lane C.E."/>
            <person name="Keeling P.J."/>
            <person name="Gray M.W."/>
            <person name="Grigoriev I.V."/>
            <person name="Archibald J.M."/>
        </authorList>
    </citation>
    <scope>NUCLEOTIDE SEQUENCE</scope>
    <source>
        <strain evidence="13 15">CCMP2712</strain>
    </source>
</reference>
<keyword evidence="6 10" id="KW-0694">RNA-binding</keyword>